<dbReference type="InterPro" id="IPR012544">
    <property type="entry name" value="PHb"/>
</dbReference>
<evidence type="ECO:0000313" key="3">
    <source>
        <dbReference type="Proteomes" id="UP000324896"/>
    </source>
</evidence>
<dbReference type="InterPro" id="IPR037063">
    <property type="entry name" value="PHb_sf"/>
</dbReference>
<evidence type="ECO:0000313" key="2">
    <source>
        <dbReference type="EMBL" id="SDC96564.1"/>
    </source>
</evidence>
<name>A0A1G6QX49_9FIRM</name>
<accession>A0A1G6QX49</accession>
<dbReference type="PANTHER" id="PTHR35796">
    <property type="entry name" value="HYPOTHETICAL CYTOSOLIC PROTEIN"/>
    <property type="match status" value="1"/>
</dbReference>
<reference evidence="2 3" key="1">
    <citation type="submission" date="2016-10" db="EMBL/GenBank/DDBJ databases">
        <authorList>
            <person name="Varghese N."/>
            <person name="Submissions S."/>
        </authorList>
    </citation>
    <scope>NUCLEOTIDE SEQUENCE [LARGE SCALE GENOMIC DNA]</scope>
    <source>
        <strain evidence="2 3">WG10</strain>
    </source>
</reference>
<dbReference type="Gene3D" id="2.30.29.50">
    <property type="entry name" value="Bacterial Pleckstrin homology domain"/>
    <property type="match status" value="1"/>
</dbReference>
<dbReference type="RefSeq" id="WP_133505670.1">
    <property type="nucleotide sequence ID" value="NZ_FMYT01000020.1"/>
</dbReference>
<dbReference type="PANTHER" id="PTHR35796:SF3">
    <property type="entry name" value="BHLH DOMAIN-CONTAINING PROTEIN"/>
    <property type="match status" value="1"/>
</dbReference>
<dbReference type="Pfam" id="PF08000">
    <property type="entry name" value="bPH_1"/>
    <property type="match status" value="1"/>
</dbReference>
<protein>
    <submittedName>
        <fullName evidence="2">PH domain-containing protein</fullName>
    </submittedName>
</protein>
<proteinExistence type="predicted"/>
<sequence length="126" mass="14361">MGLLDGILGNAGEVEIEKLEKELAEIIIEGEKIESGYNVLRDYFVFTDKRLILVDKQGVTGKKIEYHTIPYKNIRHFSIESAGTFDRDAELKLWTAGLTEPIEKKFGKKSSDILKIQRTLANYILE</sequence>
<evidence type="ECO:0000259" key="1">
    <source>
        <dbReference type="Pfam" id="PF08000"/>
    </source>
</evidence>
<dbReference type="SUPFAM" id="SSF50729">
    <property type="entry name" value="PH domain-like"/>
    <property type="match status" value="1"/>
</dbReference>
<dbReference type="CDD" id="cd13225">
    <property type="entry name" value="PH-like_bacteria"/>
    <property type="match status" value="1"/>
</dbReference>
<organism evidence="2 3">
    <name type="scientific">Halanaerobium congolense</name>
    <dbReference type="NCBI Taxonomy" id="54121"/>
    <lineage>
        <taxon>Bacteria</taxon>
        <taxon>Bacillati</taxon>
        <taxon>Bacillota</taxon>
        <taxon>Clostridia</taxon>
        <taxon>Halanaerobiales</taxon>
        <taxon>Halanaerobiaceae</taxon>
        <taxon>Halanaerobium</taxon>
    </lineage>
</organism>
<dbReference type="AlphaFoldDB" id="A0A1G6QX49"/>
<feature type="domain" description="Bacterial Pleckstrin homology" evidence="1">
    <location>
        <begin position="2"/>
        <end position="124"/>
    </location>
</feature>
<dbReference type="Proteomes" id="UP000324896">
    <property type="component" value="Unassembled WGS sequence"/>
</dbReference>
<gene>
    <name evidence="2" type="ORF">SAMN04488597_12018</name>
</gene>
<dbReference type="EMBL" id="FMYT01000020">
    <property type="protein sequence ID" value="SDC96564.1"/>
    <property type="molecule type" value="Genomic_DNA"/>
</dbReference>